<comment type="subunit">
    <text evidence="8">Component of the translation initiation factor 2B (eIF2B) complex which is a heterodecamer of two sets of five different subunits: alpha, beta, gamma, delta and epsilon. Subunits alpha, beta and delta comprise a regulatory subcomplex and subunits epsilon and gamma comprise a catalytic subcomplex. Within the complex, the hexameric regulatory complex resides at the center, with the two heterodimeric catalytic subcomplexes bound on opposite sides.</text>
</comment>
<feature type="domain" description="MobA-like NTP transferase" evidence="10">
    <location>
        <begin position="117"/>
        <end position="217"/>
    </location>
</feature>
<dbReference type="GO" id="GO:0016779">
    <property type="term" value="F:nucleotidyltransferase activity"/>
    <property type="evidence" value="ECO:0007669"/>
    <property type="project" value="UniProtKB-ARBA"/>
</dbReference>
<evidence type="ECO:0000256" key="9">
    <source>
        <dbReference type="SAM" id="MobiDB-lite"/>
    </source>
</evidence>
<dbReference type="InterPro" id="IPR025877">
    <property type="entry name" value="MobA-like_NTP_Trfase"/>
</dbReference>
<keyword evidence="13" id="KW-1185">Reference proteome</keyword>
<evidence type="ECO:0000259" key="11">
    <source>
        <dbReference type="Pfam" id="PF25084"/>
    </source>
</evidence>
<protein>
    <recommendedName>
        <fullName evidence="6">Translation initiation factor eIF2B subunit gamma</fullName>
    </recommendedName>
    <alternativeName>
        <fullName evidence="7">eIF2B GDP-GTP exchange factor subunit gamma</fullName>
    </alternativeName>
</protein>
<dbReference type="GO" id="GO:0005851">
    <property type="term" value="C:eukaryotic translation initiation factor 2B complex"/>
    <property type="evidence" value="ECO:0007669"/>
    <property type="project" value="TreeGrafter"/>
</dbReference>
<dbReference type="Proteomes" id="UP000070544">
    <property type="component" value="Unassembled WGS sequence"/>
</dbReference>
<dbReference type="OMA" id="YPKCLIQ"/>
<comment type="subcellular location">
    <subcellularLocation>
        <location evidence="1">Cytoplasm</location>
        <location evidence="1">Cytosol</location>
    </subcellularLocation>
</comment>
<reference evidence="12 13" key="1">
    <citation type="journal article" date="2015" name="Genome Biol. Evol.">
        <title>Phylogenomic analyses indicate that early fungi evolved digesting cell walls of algal ancestors of land plants.</title>
        <authorList>
            <person name="Chang Y."/>
            <person name="Wang S."/>
            <person name="Sekimoto S."/>
            <person name="Aerts A.L."/>
            <person name="Choi C."/>
            <person name="Clum A."/>
            <person name="LaButti K.M."/>
            <person name="Lindquist E.A."/>
            <person name="Yee Ngan C."/>
            <person name="Ohm R.A."/>
            <person name="Salamov A.A."/>
            <person name="Grigoriev I.V."/>
            <person name="Spatafora J.W."/>
            <person name="Berbee M.L."/>
        </authorList>
    </citation>
    <scope>NUCLEOTIDE SEQUENCE [LARGE SCALE GENOMIC DNA]</scope>
    <source>
        <strain evidence="12 13">JEL478</strain>
    </source>
</reference>
<dbReference type="Pfam" id="PF25084">
    <property type="entry name" value="LbH_EIF2B"/>
    <property type="match status" value="1"/>
</dbReference>
<dbReference type="OrthoDB" id="10250549at2759"/>
<keyword evidence="5" id="KW-0648">Protein biosynthesis</keyword>
<evidence type="ECO:0000256" key="7">
    <source>
        <dbReference type="ARBA" id="ARBA00044229"/>
    </source>
</evidence>
<feature type="compositionally biased region" description="Low complexity" evidence="9">
    <location>
        <begin position="85"/>
        <end position="98"/>
    </location>
</feature>
<evidence type="ECO:0000313" key="12">
    <source>
        <dbReference type="EMBL" id="KXS18015.1"/>
    </source>
</evidence>
<dbReference type="GO" id="GO:0005829">
    <property type="term" value="C:cytosol"/>
    <property type="evidence" value="ECO:0007669"/>
    <property type="project" value="UniProtKB-SubCell"/>
</dbReference>
<gene>
    <name evidence="12" type="ORF">M427DRAFT_54230</name>
</gene>
<dbReference type="InterPro" id="IPR056764">
    <property type="entry name" value="LbH_EIF2B3/5"/>
</dbReference>
<feature type="region of interest" description="Disordered" evidence="9">
    <location>
        <begin position="82"/>
        <end position="127"/>
    </location>
</feature>
<evidence type="ECO:0000256" key="8">
    <source>
        <dbReference type="ARBA" id="ARBA00046432"/>
    </source>
</evidence>
<feature type="domain" description="EIF2B subunit epsilon/gamma LbH" evidence="11">
    <location>
        <begin position="578"/>
        <end position="668"/>
    </location>
</feature>
<evidence type="ECO:0000259" key="10">
    <source>
        <dbReference type="Pfam" id="PF12804"/>
    </source>
</evidence>
<dbReference type="InterPro" id="IPR011004">
    <property type="entry name" value="Trimer_LpxA-like_sf"/>
</dbReference>
<comment type="similarity">
    <text evidence="2">Belongs to the eIF-2B gamma/epsilon subunits family.</text>
</comment>
<name>A0A139AND1_GONPJ</name>
<dbReference type="InterPro" id="IPR051960">
    <property type="entry name" value="eIF2B_gamma"/>
</dbReference>
<dbReference type="Pfam" id="PF12804">
    <property type="entry name" value="NTP_transf_3"/>
    <property type="match status" value="1"/>
</dbReference>
<dbReference type="InterPro" id="IPR029044">
    <property type="entry name" value="Nucleotide-diphossugar_trans"/>
</dbReference>
<evidence type="ECO:0000256" key="6">
    <source>
        <dbReference type="ARBA" id="ARBA00044196"/>
    </source>
</evidence>
<dbReference type="AlphaFoldDB" id="A0A139AND1"/>
<feature type="compositionally biased region" description="Polar residues" evidence="9">
    <location>
        <begin position="113"/>
        <end position="123"/>
    </location>
</feature>
<evidence type="ECO:0000256" key="2">
    <source>
        <dbReference type="ARBA" id="ARBA00007878"/>
    </source>
</evidence>
<dbReference type="STRING" id="1344416.A0A139AND1"/>
<evidence type="ECO:0000256" key="4">
    <source>
        <dbReference type="ARBA" id="ARBA00022540"/>
    </source>
</evidence>
<organism evidence="12 13">
    <name type="scientific">Gonapodya prolifera (strain JEL478)</name>
    <name type="common">Monoblepharis prolifera</name>
    <dbReference type="NCBI Taxonomy" id="1344416"/>
    <lineage>
        <taxon>Eukaryota</taxon>
        <taxon>Fungi</taxon>
        <taxon>Fungi incertae sedis</taxon>
        <taxon>Chytridiomycota</taxon>
        <taxon>Chytridiomycota incertae sedis</taxon>
        <taxon>Monoblepharidomycetes</taxon>
        <taxon>Monoblepharidales</taxon>
        <taxon>Gonapodyaceae</taxon>
        <taxon>Gonapodya</taxon>
    </lineage>
</organism>
<feature type="compositionally biased region" description="Pro residues" evidence="9">
    <location>
        <begin position="532"/>
        <end position="547"/>
    </location>
</feature>
<feature type="compositionally biased region" description="Polar residues" evidence="9">
    <location>
        <begin position="461"/>
        <end position="476"/>
    </location>
</feature>
<dbReference type="SUPFAM" id="SSF53448">
    <property type="entry name" value="Nucleotide-diphospho-sugar transferases"/>
    <property type="match status" value="1"/>
</dbReference>
<dbReference type="SUPFAM" id="SSF51161">
    <property type="entry name" value="Trimeric LpxA-like enzymes"/>
    <property type="match status" value="1"/>
</dbReference>
<keyword evidence="3" id="KW-0963">Cytoplasm</keyword>
<dbReference type="EMBL" id="KQ965744">
    <property type="protein sequence ID" value="KXS18015.1"/>
    <property type="molecule type" value="Genomic_DNA"/>
</dbReference>
<evidence type="ECO:0000256" key="5">
    <source>
        <dbReference type="ARBA" id="ARBA00022917"/>
    </source>
</evidence>
<feature type="region of interest" description="Disordered" evidence="9">
    <location>
        <begin position="461"/>
        <end position="513"/>
    </location>
</feature>
<dbReference type="GO" id="GO:0002183">
    <property type="term" value="P:cytoplasmic translational initiation"/>
    <property type="evidence" value="ECO:0007669"/>
    <property type="project" value="TreeGrafter"/>
</dbReference>
<feature type="region of interest" description="Disordered" evidence="9">
    <location>
        <begin position="529"/>
        <end position="550"/>
    </location>
</feature>
<evidence type="ECO:0000256" key="3">
    <source>
        <dbReference type="ARBA" id="ARBA00022490"/>
    </source>
</evidence>
<evidence type="ECO:0000313" key="13">
    <source>
        <dbReference type="Proteomes" id="UP000070544"/>
    </source>
</evidence>
<dbReference type="Gene3D" id="3.90.550.10">
    <property type="entry name" value="Spore Coat Polysaccharide Biosynthesis Protein SpsA, Chain A"/>
    <property type="match status" value="1"/>
</dbReference>
<keyword evidence="12" id="KW-0808">Transferase</keyword>
<dbReference type="CDD" id="cd04652">
    <property type="entry name" value="LbH_eIF2B_gamma_C"/>
    <property type="match status" value="1"/>
</dbReference>
<dbReference type="PANTHER" id="PTHR45989">
    <property type="entry name" value="TRANSLATION INITIATION FACTOR EIF-2B SUBUNIT GAMMA"/>
    <property type="match status" value="1"/>
</dbReference>
<feature type="compositionally biased region" description="Low complexity" evidence="9">
    <location>
        <begin position="484"/>
        <end position="501"/>
    </location>
</feature>
<accession>A0A139AND1</accession>
<dbReference type="PANTHER" id="PTHR45989:SF1">
    <property type="entry name" value="TRANSLATION INITIATION FACTOR EIF-2B SUBUNIT GAMMA"/>
    <property type="match status" value="1"/>
</dbReference>
<keyword evidence="4" id="KW-0396">Initiation factor</keyword>
<evidence type="ECO:0000256" key="1">
    <source>
        <dbReference type="ARBA" id="ARBA00004514"/>
    </source>
</evidence>
<dbReference type="GO" id="GO:0003743">
    <property type="term" value="F:translation initiation factor activity"/>
    <property type="evidence" value="ECO:0007669"/>
    <property type="project" value="UniProtKB-KW"/>
</dbReference>
<proteinExistence type="inferred from homology"/>
<dbReference type="Gene3D" id="2.160.10.10">
    <property type="entry name" value="Hexapeptide repeat proteins"/>
    <property type="match status" value="1"/>
</dbReference>
<dbReference type="GO" id="GO:0005085">
    <property type="term" value="F:guanyl-nucleotide exchange factor activity"/>
    <property type="evidence" value="ECO:0007669"/>
    <property type="project" value="TreeGrafter"/>
</dbReference>
<sequence>MTTTTSVHRRRAEFQAIVLADNGPLPESSDAQSLYPLCSLQPSPLKLQTATSLGDLIAPPSTGSSSPLPVQTRSVTIPVADHGLSASPSAASTTTATTGHVGSAPHGSFMSLAATSGTTSRSSPPKALLPVANRPMLAHVLEWLENAGVNEIFLVTNPAGAPHVRSFLAKHYDSIAAAPTIPTTEVVVIPEDAGSADALRAVSSRITTDFIFLTCDLYTECNPRLLLDCHRLHQPTVTCLLFDGAKSEQGGASIERGANKENELAEYIGVDHASSRVMFLANGRDMDPEEGVKLRISALRKSPDLQISTHLRSSHLYIFRPWVLDLLAANRDLETVEADLIPLLVKFQYRSERYLKKWDVSKHIKAPPGPLVESRLLSATNLNFSLDTESAPYHATEADYRDFIGGAAAMVEWSGASRHLNSREADVLSAWPHDMIGRSSAAASLSLAHMEPSLSVLISSPTQVLPSSPNGVSTTSHQRKRTSEASGGAAAGVSSLNSASSEHNRRHRSRSGVRGSAFVNVMAVVAENLATPAPPPSPGTQPPPPPYTLRASEPWSYLELNRYLTRPTVALPVRVASSADVHARSTVGQDSLVGDGTRIGERCSIKKSVIGAHCVIGKGVKLSGSVVMDYTVIEDNVKLDNCIVGFHAKIGKGSTLLNCDVLPHVVVKDGSQVKGERVEYEE</sequence>